<dbReference type="PANTHER" id="PTHR11138">
    <property type="entry name" value="METHIONYL-TRNA FORMYLTRANSFERASE"/>
    <property type="match status" value="1"/>
</dbReference>
<dbReference type="GO" id="GO:0005829">
    <property type="term" value="C:cytosol"/>
    <property type="evidence" value="ECO:0007669"/>
    <property type="project" value="TreeGrafter"/>
</dbReference>
<dbReference type="NCBIfam" id="NF001159">
    <property type="entry name" value="PRK00150.1-3"/>
    <property type="match status" value="1"/>
</dbReference>
<feature type="domain" description="Formyl transferase N-terminal" evidence="3">
    <location>
        <begin position="158"/>
        <end position="339"/>
    </location>
</feature>
<name>A0A1G1W9N6_9BACT</name>
<dbReference type="PRINTS" id="PR01576">
    <property type="entry name" value="PDEFORMYLASE"/>
</dbReference>
<dbReference type="SUPFAM" id="SSF56420">
    <property type="entry name" value="Peptide deformylase"/>
    <property type="match status" value="1"/>
</dbReference>
<accession>A0A1G1W9N6</accession>
<dbReference type="Pfam" id="PF00551">
    <property type="entry name" value="Formyl_trans_N"/>
    <property type="match status" value="1"/>
</dbReference>
<feature type="non-terminal residue" evidence="4">
    <location>
        <position position="429"/>
    </location>
</feature>
<sequence length="429" mass="48299">MILPLTKNTDPVWKKKFENVAKITPEIRKLINEMKETLEFVGGGVGLAAPQVGSPLRLFIVDYLNFKEVFVNPELRVLSKELIENEEGCFSVPGFRGVVPRSKRVEIKYLNLQGEKKKLTASGFLARILQHEYDHLSSTFYFQRIIDKKQLFQIRPIKIVFFGTPPFSVTILRKLIGNTIVGDLQLSLVVTSPDKQSGRNQKPTPSPVKELALKYNLKVETPENLKDKSFISSLSSLTPDLIVLASYGKIVPKEILDIPKFGSLNVHPSLLPKYRGPSPIQTAILNGDEGTGVSIMLMEDKVDSGPILAQVRIKISENDTYETLSKKLSEQSGRFLVDTIYLYLGKRVKPESQDESQATYTKLIKKEDGFIDLAKPPKKEVLERMTRAYYPWPGVWTRLPATDGAAYGGQAKHQGKILKFLPDRKVQLE</sequence>
<dbReference type="InterPro" id="IPR011034">
    <property type="entry name" value="Formyl_transferase-like_C_sf"/>
</dbReference>
<organism evidence="4 5">
    <name type="scientific">Candidatus Woykebacteria bacterium RBG_13_40_7b</name>
    <dbReference type="NCBI Taxonomy" id="1802594"/>
    <lineage>
        <taxon>Bacteria</taxon>
        <taxon>Candidatus Woykeibacteriota</taxon>
    </lineage>
</organism>
<gene>
    <name evidence="4" type="ORF">A2Y57_04105</name>
</gene>
<dbReference type="GO" id="GO:0004479">
    <property type="term" value="F:methionyl-tRNA formyltransferase activity"/>
    <property type="evidence" value="ECO:0007669"/>
    <property type="project" value="UniProtKB-EC"/>
</dbReference>
<dbReference type="PROSITE" id="PS00373">
    <property type="entry name" value="GART"/>
    <property type="match status" value="1"/>
</dbReference>
<dbReference type="Proteomes" id="UP000177103">
    <property type="component" value="Unassembled WGS sequence"/>
</dbReference>
<evidence type="ECO:0000256" key="2">
    <source>
        <dbReference type="ARBA" id="ARBA00012261"/>
    </source>
</evidence>
<dbReference type="CDD" id="cd08646">
    <property type="entry name" value="FMT_core_Met-tRNA-FMT_N"/>
    <property type="match status" value="1"/>
</dbReference>
<dbReference type="PANTHER" id="PTHR11138:SF5">
    <property type="entry name" value="METHIONYL-TRNA FORMYLTRANSFERASE, MITOCHONDRIAL"/>
    <property type="match status" value="1"/>
</dbReference>
<dbReference type="InterPro" id="IPR005794">
    <property type="entry name" value="Fmt"/>
</dbReference>
<dbReference type="EMBL" id="MHCQ01000028">
    <property type="protein sequence ID" value="OGY24392.1"/>
    <property type="molecule type" value="Genomic_DNA"/>
</dbReference>
<dbReference type="Gene3D" id="3.90.45.10">
    <property type="entry name" value="Peptide deformylase"/>
    <property type="match status" value="1"/>
</dbReference>
<evidence type="ECO:0000256" key="1">
    <source>
        <dbReference type="ARBA" id="ARBA00010759"/>
    </source>
</evidence>
<protein>
    <recommendedName>
        <fullName evidence="2">methionyl-tRNA formyltransferase</fullName>
        <ecNumber evidence="2">2.1.2.9</ecNumber>
    </recommendedName>
</protein>
<dbReference type="InterPro" id="IPR036477">
    <property type="entry name" value="Formyl_transf_N_sf"/>
</dbReference>
<dbReference type="InterPro" id="IPR023635">
    <property type="entry name" value="Peptide_deformylase"/>
</dbReference>
<dbReference type="NCBIfam" id="TIGR00079">
    <property type="entry name" value="pept_deformyl"/>
    <property type="match status" value="1"/>
</dbReference>
<dbReference type="InterPro" id="IPR036821">
    <property type="entry name" value="Peptide_deformylase_sf"/>
</dbReference>
<dbReference type="SUPFAM" id="SSF53328">
    <property type="entry name" value="Formyltransferase"/>
    <property type="match status" value="1"/>
</dbReference>
<evidence type="ECO:0000259" key="3">
    <source>
        <dbReference type="Pfam" id="PF00551"/>
    </source>
</evidence>
<evidence type="ECO:0000313" key="4">
    <source>
        <dbReference type="EMBL" id="OGY24392.1"/>
    </source>
</evidence>
<reference evidence="4 5" key="1">
    <citation type="journal article" date="2016" name="Nat. Commun.">
        <title>Thousands of microbial genomes shed light on interconnected biogeochemical processes in an aquifer system.</title>
        <authorList>
            <person name="Anantharaman K."/>
            <person name="Brown C.T."/>
            <person name="Hug L.A."/>
            <person name="Sharon I."/>
            <person name="Castelle C.J."/>
            <person name="Probst A.J."/>
            <person name="Thomas B.C."/>
            <person name="Singh A."/>
            <person name="Wilkins M.J."/>
            <person name="Karaoz U."/>
            <person name="Brodie E.L."/>
            <person name="Williams K.H."/>
            <person name="Hubbard S.S."/>
            <person name="Banfield J.F."/>
        </authorList>
    </citation>
    <scope>NUCLEOTIDE SEQUENCE [LARGE SCALE GENOMIC DNA]</scope>
</reference>
<dbReference type="HAMAP" id="MF_00163">
    <property type="entry name" value="Pep_deformylase"/>
    <property type="match status" value="1"/>
</dbReference>
<dbReference type="AlphaFoldDB" id="A0A1G1W9N6"/>
<dbReference type="SUPFAM" id="SSF50486">
    <property type="entry name" value="FMT C-terminal domain-like"/>
    <property type="match status" value="1"/>
</dbReference>
<comment type="similarity">
    <text evidence="1">Belongs to the polypeptide deformylase family.</text>
</comment>
<dbReference type="InterPro" id="IPR002376">
    <property type="entry name" value="Formyl_transf_N"/>
</dbReference>
<proteinExistence type="inferred from homology"/>
<comment type="caution">
    <text evidence="4">The sequence shown here is derived from an EMBL/GenBank/DDBJ whole genome shotgun (WGS) entry which is preliminary data.</text>
</comment>
<dbReference type="InterPro" id="IPR041711">
    <property type="entry name" value="Met-tRNA-FMT_N"/>
</dbReference>
<dbReference type="HAMAP" id="MF_00182">
    <property type="entry name" value="Formyl_trans"/>
    <property type="match status" value="1"/>
</dbReference>
<dbReference type="NCBIfam" id="TIGR00460">
    <property type="entry name" value="fmt"/>
    <property type="match status" value="1"/>
</dbReference>
<dbReference type="Pfam" id="PF01327">
    <property type="entry name" value="Pep_deformylase"/>
    <property type="match status" value="1"/>
</dbReference>
<dbReference type="CDD" id="cd00487">
    <property type="entry name" value="Pep_deformylase"/>
    <property type="match status" value="1"/>
</dbReference>
<evidence type="ECO:0000313" key="5">
    <source>
        <dbReference type="Proteomes" id="UP000177103"/>
    </source>
</evidence>
<dbReference type="EC" id="2.1.2.9" evidence="2"/>
<dbReference type="GO" id="GO:0042586">
    <property type="term" value="F:peptide deformylase activity"/>
    <property type="evidence" value="ECO:0007669"/>
    <property type="project" value="InterPro"/>
</dbReference>
<dbReference type="InterPro" id="IPR001555">
    <property type="entry name" value="GART_AS"/>
</dbReference>
<dbReference type="Gene3D" id="3.40.50.12230">
    <property type="match status" value="1"/>
</dbReference>